<feature type="domain" description="Acyltransferase 3" evidence="8">
    <location>
        <begin position="15"/>
        <end position="324"/>
    </location>
</feature>
<keyword evidence="10" id="KW-1185">Reference proteome</keyword>
<dbReference type="EMBL" id="JAAVJL010000003">
    <property type="protein sequence ID" value="NMF60558.1"/>
    <property type="molecule type" value="Genomic_DNA"/>
</dbReference>
<comment type="subcellular location">
    <subcellularLocation>
        <location evidence="1">Cell membrane</location>
        <topology evidence="1">Multi-pass membrane protein</topology>
    </subcellularLocation>
</comment>
<evidence type="ECO:0000256" key="7">
    <source>
        <dbReference type="SAM" id="Phobius"/>
    </source>
</evidence>
<feature type="transmembrane region" description="Helical" evidence="7">
    <location>
        <begin position="305"/>
        <end position="324"/>
    </location>
</feature>
<dbReference type="RefSeq" id="WP_169365496.1">
    <property type="nucleotide sequence ID" value="NZ_JAAVJL010000003.1"/>
</dbReference>
<evidence type="ECO:0000256" key="4">
    <source>
        <dbReference type="ARBA" id="ARBA00022692"/>
    </source>
</evidence>
<keyword evidence="4 7" id="KW-0812">Transmembrane</keyword>
<evidence type="ECO:0000313" key="10">
    <source>
        <dbReference type="Proteomes" id="UP000738376"/>
    </source>
</evidence>
<keyword evidence="9" id="KW-0012">Acyltransferase</keyword>
<accession>A0ABX1LWJ1</accession>
<evidence type="ECO:0000256" key="3">
    <source>
        <dbReference type="ARBA" id="ARBA00022475"/>
    </source>
</evidence>
<feature type="transmembrane region" description="Helical" evidence="7">
    <location>
        <begin position="99"/>
        <end position="120"/>
    </location>
</feature>
<reference evidence="9 10" key="1">
    <citation type="submission" date="2020-03" db="EMBL/GenBank/DDBJ databases">
        <title>Draft Genome Sequence of 2-Methylisoborneol Producing Pseudanabaena yagii Strain GIHE-NHR1 Isolated from North Han River in South Korea.</title>
        <authorList>
            <person name="Jeong J."/>
        </authorList>
    </citation>
    <scope>NUCLEOTIDE SEQUENCE [LARGE SCALE GENOMIC DNA]</scope>
    <source>
        <strain evidence="9 10">GIHE-NHR1</strain>
    </source>
</reference>
<sequence>MSNTEKIDNKHRDTRLDLIKAISICLVLILHIRPVRIISEDTLGYSGIANFILDQIYLISTPLAVPLFILTSLFLLIAKLQSTGIEYCINRCKRLFEIFVFWTTIHISIYYCISFIQSLWSHTTFSWYIPNLQIYQLLSGTSPPLPIVGDSVFYFIVVLIVLTVMTYYFLKIKSHNIKNNIALSLIVLSLVYFEILNVTGTYIAYWRLDNFIVYIPIAYFLFNQQNERIRKKYVLLLYLCFFVFGCQDVLLRSYHVNIGLYARVSIVCGALAVFTSCTNINSLKSNQIVIFLSKFSLGIFAIHKYYLYILTIITVNLFSILGWSNSVLIMGLPIDLQAVFNALPTIILTLATVHLLSYSSLQKFVK</sequence>
<evidence type="ECO:0000259" key="8">
    <source>
        <dbReference type="Pfam" id="PF01757"/>
    </source>
</evidence>
<name>A0ABX1LWJ1_9CYAN</name>
<dbReference type="PANTHER" id="PTHR40074">
    <property type="entry name" value="O-ACETYLTRANSFERASE WECH"/>
    <property type="match status" value="1"/>
</dbReference>
<feature type="transmembrane region" description="Helical" evidence="7">
    <location>
        <begin position="152"/>
        <end position="170"/>
    </location>
</feature>
<proteinExistence type="inferred from homology"/>
<keyword evidence="5 7" id="KW-1133">Transmembrane helix</keyword>
<protein>
    <submittedName>
        <fullName evidence="9">Acyltransferase</fullName>
    </submittedName>
</protein>
<dbReference type="Proteomes" id="UP000738376">
    <property type="component" value="Unassembled WGS sequence"/>
</dbReference>
<evidence type="ECO:0000256" key="6">
    <source>
        <dbReference type="ARBA" id="ARBA00023136"/>
    </source>
</evidence>
<feature type="transmembrane region" description="Helical" evidence="7">
    <location>
        <begin position="18"/>
        <end position="36"/>
    </location>
</feature>
<keyword evidence="3" id="KW-1003">Cell membrane</keyword>
<dbReference type="InterPro" id="IPR002656">
    <property type="entry name" value="Acyl_transf_3_dom"/>
</dbReference>
<evidence type="ECO:0000256" key="5">
    <source>
        <dbReference type="ARBA" id="ARBA00022989"/>
    </source>
</evidence>
<evidence type="ECO:0000256" key="1">
    <source>
        <dbReference type="ARBA" id="ARBA00004651"/>
    </source>
</evidence>
<evidence type="ECO:0000256" key="2">
    <source>
        <dbReference type="ARBA" id="ARBA00007400"/>
    </source>
</evidence>
<evidence type="ECO:0000313" key="9">
    <source>
        <dbReference type="EMBL" id="NMF60558.1"/>
    </source>
</evidence>
<feature type="transmembrane region" description="Helical" evidence="7">
    <location>
        <begin position="234"/>
        <end position="254"/>
    </location>
</feature>
<dbReference type="GO" id="GO:0016746">
    <property type="term" value="F:acyltransferase activity"/>
    <property type="evidence" value="ECO:0007669"/>
    <property type="project" value="UniProtKB-KW"/>
</dbReference>
<comment type="caution">
    <text evidence="9">The sequence shown here is derived from an EMBL/GenBank/DDBJ whole genome shotgun (WGS) entry which is preliminary data.</text>
</comment>
<feature type="transmembrane region" description="Helical" evidence="7">
    <location>
        <begin position="182"/>
        <end position="198"/>
    </location>
</feature>
<feature type="transmembrane region" description="Helical" evidence="7">
    <location>
        <begin position="336"/>
        <end position="356"/>
    </location>
</feature>
<feature type="transmembrane region" description="Helical" evidence="7">
    <location>
        <begin position="260"/>
        <end position="284"/>
    </location>
</feature>
<dbReference type="PANTHER" id="PTHR40074:SF2">
    <property type="entry name" value="O-ACETYLTRANSFERASE WECH"/>
    <property type="match status" value="1"/>
</dbReference>
<feature type="transmembrane region" description="Helical" evidence="7">
    <location>
        <begin position="204"/>
        <end position="222"/>
    </location>
</feature>
<keyword evidence="6 7" id="KW-0472">Membrane</keyword>
<dbReference type="Pfam" id="PF01757">
    <property type="entry name" value="Acyl_transf_3"/>
    <property type="match status" value="1"/>
</dbReference>
<organism evidence="9 10">
    <name type="scientific">Pseudanabaena yagii GIHE-NHR1</name>
    <dbReference type="NCBI Taxonomy" id="2722753"/>
    <lineage>
        <taxon>Bacteria</taxon>
        <taxon>Bacillati</taxon>
        <taxon>Cyanobacteriota</taxon>
        <taxon>Cyanophyceae</taxon>
        <taxon>Pseudanabaenales</taxon>
        <taxon>Pseudanabaenaceae</taxon>
        <taxon>Pseudanabaena</taxon>
        <taxon>Pseudanabaena yagii</taxon>
    </lineage>
</organism>
<gene>
    <name evidence="9" type="ORF">HC246_21645</name>
</gene>
<keyword evidence="9" id="KW-0808">Transferase</keyword>
<comment type="similarity">
    <text evidence="2">Belongs to the acyltransferase 3 family.</text>
</comment>
<feature type="transmembrane region" description="Helical" evidence="7">
    <location>
        <begin position="56"/>
        <end position="78"/>
    </location>
</feature>